<reference evidence="2 3" key="1">
    <citation type="journal article" date="2018" name="G3 (Bethesda)">
        <title>Phylogenetic and Phylogenomic Definition of Rhizopus Species.</title>
        <authorList>
            <person name="Gryganskyi A.P."/>
            <person name="Golan J."/>
            <person name="Dolatabadi S."/>
            <person name="Mondo S."/>
            <person name="Robb S."/>
            <person name="Idnurm A."/>
            <person name="Muszewska A."/>
            <person name="Steczkiewicz K."/>
            <person name="Masonjones S."/>
            <person name="Liao H.L."/>
            <person name="Gajdeczka M.T."/>
            <person name="Anike F."/>
            <person name="Vuek A."/>
            <person name="Anishchenko I.M."/>
            <person name="Voigt K."/>
            <person name="de Hoog G.S."/>
            <person name="Smith M.E."/>
            <person name="Heitman J."/>
            <person name="Vilgalys R."/>
            <person name="Stajich J.E."/>
        </authorList>
    </citation>
    <scope>NUCLEOTIDE SEQUENCE [LARGE SCALE GENOMIC DNA]</scope>
    <source>
        <strain evidence="2 3">LSU 92-RS-03</strain>
    </source>
</reference>
<protein>
    <submittedName>
        <fullName evidence="2">Uncharacterized protein</fullName>
    </submittedName>
</protein>
<accession>A0A367IN54</accession>
<feature type="region of interest" description="Disordered" evidence="1">
    <location>
        <begin position="430"/>
        <end position="454"/>
    </location>
</feature>
<proteinExistence type="predicted"/>
<dbReference type="Proteomes" id="UP000253551">
    <property type="component" value="Unassembled WGS sequence"/>
</dbReference>
<dbReference type="EMBL" id="PJQM01006775">
    <property type="protein sequence ID" value="RCH79120.1"/>
    <property type="molecule type" value="Genomic_DNA"/>
</dbReference>
<gene>
    <name evidence="2" type="ORF">CU098_001158</name>
</gene>
<dbReference type="OrthoDB" id="39175at2759"/>
<feature type="non-terminal residue" evidence="2">
    <location>
        <position position="1"/>
    </location>
</feature>
<evidence type="ECO:0000256" key="1">
    <source>
        <dbReference type="SAM" id="MobiDB-lite"/>
    </source>
</evidence>
<name>A0A367IN54_RHIST</name>
<evidence type="ECO:0000313" key="2">
    <source>
        <dbReference type="EMBL" id="RCH79120.1"/>
    </source>
</evidence>
<sequence length="469" mass="54456">TPCHRCETHKTACTYRDRIPRQPKTKVFLLDRIQLSNDYKTQYHKTSCPLLMFNAFQLPIQANTIPKEKEAYKWMKSLVDQHVLYAPWLKHCTHSQPITQALLAILLFQTSRQEEAEALYQKAHADFIKGCFPRESATPEHHLVELAVLMIHYQCMAKGEQQAYMTMRMALDLTQTRDLNDALLKTLEAWYVWLTFYLGKPYLAELDLGPCKTLFGEIQKWAFDVTETYIDFLKHVVSEKKLVEIKVFQDSFDALLRLKPPQKYATLLETPDRVIALYHGILQVQLFSSATEHCREILDLAQPLLSLPNIPHAAVQAVSLVTSYSNNHQLYTTLVDLLSTFACADPHLEHLLNELMPEFMVGQRRDVLFDDKRMRLENQESYYELLMAPERLPRLDPNWLPKTQWGPALQQREWNKFFVASEVQTLHYHPNMQDTKHPGLSNSSSSSPISTTSHYPEHTQNLVIWDFPG</sequence>
<feature type="compositionally biased region" description="Low complexity" evidence="1">
    <location>
        <begin position="441"/>
        <end position="453"/>
    </location>
</feature>
<dbReference type="AlphaFoldDB" id="A0A367IN54"/>
<organism evidence="2 3">
    <name type="scientific">Rhizopus stolonifer</name>
    <name type="common">Rhizopus nigricans</name>
    <dbReference type="NCBI Taxonomy" id="4846"/>
    <lineage>
        <taxon>Eukaryota</taxon>
        <taxon>Fungi</taxon>
        <taxon>Fungi incertae sedis</taxon>
        <taxon>Mucoromycota</taxon>
        <taxon>Mucoromycotina</taxon>
        <taxon>Mucoromycetes</taxon>
        <taxon>Mucorales</taxon>
        <taxon>Mucorineae</taxon>
        <taxon>Rhizopodaceae</taxon>
        <taxon>Rhizopus</taxon>
    </lineage>
</organism>
<keyword evidence="3" id="KW-1185">Reference proteome</keyword>
<evidence type="ECO:0000313" key="3">
    <source>
        <dbReference type="Proteomes" id="UP000253551"/>
    </source>
</evidence>
<comment type="caution">
    <text evidence="2">The sequence shown here is derived from an EMBL/GenBank/DDBJ whole genome shotgun (WGS) entry which is preliminary data.</text>
</comment>
<dbReference type="STRING" id="4846.A0A367IN54"/>